<dbReference type="AlphaFoldDB" id="A0A8H3L1J2"/>
<keyword evidence="1" id="KW-0808">Transferase</keyword>
<comment type="caution">
    <text evidence="1">The sequence shown here is derived from an EMBL/GenBank/DDBJ whole genome shotgun (WGS) entry which is preliminary data.</text>
</comment>
<dbReference type="Proteomes" id="UP000615446">
    <property type="component" value="Unassembled WGS sequence"/>
</dbReference>
<gene>
    <name evidence="1" type="ORF">RCL2_000511000</name>
</gene>
<dbReference type="EMBL" id="BLAL01000034">
    <property type="protein sequence ID" value="GES77773.1"/>
    <property type="molecule type" value="Genomic_DNA"/>
</dbReference>
<protein>
    <submittedName>
        <fullName evidence="1">S-adenosyl-L-methionine-dependent methyltransferase</fullName>
    </submittedName>
</protein>
<keyword evidence="1" id="KW-0489">Methyltransferase</keyword>
<evidence type="ECO:0000313" key="1">
    <source>
        <dbReference type="EMBL" id="GES77773.1"/>
    </source>
</evidence>
<name>A0A8H3L1J2_9GLOM</name>
<dbReference type="GO" id="GO:0032259">
    <property type="term" value="P:methylation"/>
    <property type="evidence" value="ECO:0007669"/>
    <property type="project" value="UniProtKB-KW"/>
</dbReference>
<sequence length="181" mass="21490">MLKLTLSHKDLHEKKISTSTRNKESCTSIEHFSCLVTGRSRKHAMHVRRWGKTKSAEKTRLVVDISSEMVQMRLKTYSISIAKDLSQFPSAASAYWFNILKNLFTYGQNILMLKGYQMNNFVKDAIWTLLLKIEYLGKFYRVLNFPKKFFNPLKWEIYDDEEIQMRIICNFCYCFIEDTRN</sequence>
<dbReference type="GO" id="GO:0008168">
    <property type="term" value="F:methyltransferase activity"/>
    <property type="evidence" value="ECO:0007669"/>
    <property type="project" value="UniProtKB-KW"/>
</dbReference>
<evidence type="ECO:0000313" key="2">
    <source>
        <dbReference type="Proteomes" id="UP000615446"/>
    </source>
</evidence>
<accession>A0A8H3L1J2</accession>
<proteinExistence type="predicted"/>
<reference evidence="1" key="1">
    <citation type="submission" date="2019-10" db="EMBL/GenBank/DDBJ databases">
        <title>Conservation and host-specific expression of non-tandemly repeated heterogenous ribosome RNA gene in arbuscular mycorrhizal fungi.</title>
        <authorList>
            <person name="Maeda T."/>
            <person name="Kobayashi Y."/>
            <person name="Nakagawa T."/>
            <person name="Ezawa T."/>
            <person name="Yamaguchi K."/>
            <person name="Bino T."/>
            <person name="Nishimoto Y."/>
            <person name="Shigenobu S."/>
            <person name="Kawaguchi M."/>
        </authorList>
    </citation>
    <scope>NUCLEOTIDE SEQUENCE</scope>
    <source>
        <strain evidence="1">HR1</strain>
    </source>
</reference>
<organism evidence="1 2">
    <name type="scientific">Rhizophagus clarus</name>
    <dbReference type="NCBI Taxonomy" id="94130"/>
    <lineage>
        <taxon>Eukaryota</taxon>
        <taxon>Fungi</taxon>
        <taxon>Fungi incertae sedis</taxon>
        <taxon>Mucoromycota</taxon>
        <taxon>Glomeromycotina</taxon>
        <taxon>Glomeromycetes</taxon>
        <taxon>Glomerales</taxon>
        <taxon>Glomeraceae</taxon>
        <taxon>Rhizophagus</taxon>
    </lineage>
</organism>